<evidence type="ECO:0000256" key="1">
    <source>
        <dbReference type="ARBA" id="ARBA00022690"/>
    </source>
</evidence>
<feature type="domain" description="Antistasin-like" evidence="4">
    <location>
        <begin position="22"/>
        <end position="52"/>
    </location>
</feature>
<evidence type="ECO:0000313" key="5">
    <source>
        <dbReference type="Proteomes" id="UP000694844"/>
    </source>
</evidence>
<proteinExistence type="predicted"/>
<sequence>MKGLILLLLGVICALQAAEAANLDAVLCGPVCMIWCPFGNVMDEHGCPTCRCRSEHITTTEKPTSSVSPKVCLGVMCDIYCPQGHKMVDGCPVCACKSDEQWVG</sequence>
<dbReference type="RefSeq" id="XP_022310008.1">
    <property type="nucleotide sequence ID" value="XM_022454300.1"/>
</dbReference>
<dbReference type="OrthoDB" id="10021323at2759"/>
<organism evidence="5 6">
    <name type="scientific">Crassostrea virginica</name>
    <name type="common">Eastern oyster</name>
    <dbReference type="NCBI Taxonomy" id="6565"/>
    <lineage>
        <taxon>Eukaryota</taxon>
        <taxon>Metazoa</taxon>
        <taxon>Spiralia</taxon>
        <taxon>Lophotrochozoa</taxon>
        <taxon>Mollusca</taxon>
        <taxon>Bivalvia</taxon>
        <taxon>Autobranchia</taxon>
        <taxon>Pteriomorphia</taxon>
        <taxon>Ostreida</taxon>
        <taxon>Ostreoidea</taxon>
        <taxon>Ostreidae</taxon>
        <taxon>Crassostrea</taxon>
    </lineage>
</organism>
<dbReference type="InterPro" id="IPR004094">
    <property type="entry name" value="Antistasin-like"/>
</dbReference>
<feature type="chain" id="PRO_5034804697" evidence="3">
    <location>
        <begin position="21"/>
        <end position="104"/>
    </location>
</feature>
<dbReference type="SUPFAM" id="SSF57262">
    <property type="entry name" value="Leech antihemostatic proteins"/>
    <property type="match status" value="2"/>
</dbReference>
<accession>A0A8B8C2V5</accession>
<evidence type="ECO:0000259" key="4">
    <source>
        <dbReference type="PROSITE" id="PS51252"/>
    </source>
</evidence>
<dbReference type="GeneID" id="111115533"/>
<dbReference type="Gene3D" id="2.10.22.10">
    <property type="entry name" value="Antistasin, domain 1"/>
    <property type="match status" value="2"/>
</dbReference>
<dbReference type="PROSITE" id="PS51252">
    <property type="entry name" value="ANTISTASIN"/>
    <property type="match status" value="1"/>
</dbReference>
<name>A0A8B8C2V5_CRAVI</name>
<keyword evidence="1" id="KW-0646">Protease inhibitor</keyword>
<protein>
    <submittedName>
        <fullName evidence="6">BPTI/Kunitz domain-containing protein 4-like isoform X1</fullName>
    </submittedName>
</protein>
<gene>
    <name evidence="6" type="primary">LOC111115533</name>
</gene>
<dbReference type="Pfam" id="PF02822">
    <property type="entry name" value="Antistasin"/>
    <property type="match status" value="1"/>
</dbReference>
<feature type="signal peptide" evidence="3">
    <location>
        <begin position="1"/>
        <end position="20"/>
    </location>
</feature>
<keyword evidence="3" id="KW-0732">Signal</keyword>
<evidence type="ECO:0000313" key="6">
    <source>
        <dbReference type="RefSeq" id="XP_022310008.1"/>
    </source>
</evidence>
<dbReference type="InterPro" id="IPR011061">
    <property type="entry name" value="Hirudin/antistatin"/>
</dbReference>
<dbReference type="AlphaFoldDB" id="A0A8B8C2V5"/>
<keyword evidence="5" id="KW-1185">Reference proteome</keyword>
<evidence type="ECO:0000256" key="3">
    <source>
        <dbReference type="SAM" id="SignalP"/>
    </source>
</evidence>
<keyword evidence="2" id="KW-0722">Serine protease inhibitor</keyword>
<evidence type="ECO:0000256" key="2">
    <source>
        <dbReference type="ARBA" id="ARBA00022900"/>
    </source>
</evidence>
<dbReference type="GO" id="GO:0004867">
    <property type="term" value="F:serine-type endopeptidase inhibitor activity"/>
    <property type="evidence" value="ECO:0007669"/>
    <property type="project" value="UniProtKB-KW"/>
</dbReference>
<dbReference type="KEGG" id="cvn:111115533"/>
<reference evidence="6" key="1">
    <citation type="submission" date="2025-08" db="UniProtKB">
        <authorList>
            <consortium name="RefSeq"/>
        </authorList>
    </citation>
    <scope>IDENTIFICATION</scope>
    <source>
        <tissue evidence="6">Whole sample</tissue>
    </source>
</reference>
<dbReference type="Proteomes" id="UP000694844">
    <property type="component" value="Chromosome 9"/>
</dbReference>